<dbReference type="Proteomes" id="UP001058974">
    <property type="component" value="Chromosome 2"/>
</dbReference>
<protein>
    <submittedName>
        <fullName evidence="1">Uncharacterized protein</fullName>
    </submittedName>
</protein>
<dbReference type="Gramene" id="Psat02G0329300-T1">
    <property type="protein sequence ID" value="KAI5437114.1"/>
    <property type="gene ID" value="KIW84_023293"/>
</dbReference>
<dbReference type="EMBL" id="JAMSHJ010000002">
    <property type="protein sequence ID" value="KAI5437114.1"/>
    <property type="molecule type" value="Genomic_DNA"/>
</dbReference>
<dbReference type="PANTHER" id="PTHR32108">
    <property type="entry name" value="DNA-DIRECTED RNA POLYMERASE SUBUNIT ALPHA"/>
    <property type="match status" value="1"/>
</dbReference>
<name>A0A9D4YDE7_PEA</name>
<keyword evidence="2" id="KW-1185">Reference proteome</keyword>
<accession>A0A9D4YDE7</accession>
<organism evidence="1 2">
    <name type="scientific">Pisum sativum</name>
    <name type="common">Garden pea</name>
    <name type="synonym">Lathyrus oleraceus</name>
    <dbReference type="NCBI Taxonomy" id="3888"/>
    <lineage>
        <taxon>Eukaryota</taxon>
        <taxon>Viridiplantae</taxon>
        <taxon>Streptophyta</taxon>
        <taxon>Embryophyta</taxon>
        <taxon>Tracheophyta</taxon>
        <taxon>Spermatophyta</taxon>
        <taxon>Magnoliopsida</taxon>
        <taxon>eudicotyledons</taxon>
        <taxon>Gunneridae</taxon>
        <taxon>Pentapetalae</taxon>
        <taxon>rosids</taxon>
        <taxon>fabids</taxon>
        <taxon>Fabales</taxon>
        <taxon>Fabaceae</taxon>
        <taxon>Papilionoideae</taxon>
        <taxon>50 kb inversion clade</taxon>
        <taxon>NPAAA clade</taxon>
        <taxon>Hologalegina</taxon>
        <taxon>IRL clade</taxon>
        <taxon>Fabeae</taxon>
        <taxon>Lathyrus</taxon>
    </lineage>
</organism>
<sequence length="233" mass="25331">MSYAQLLPNLQHLQLVQLRTLAPPIGRLPMGYDANARCNFHSGAPGHTIENCKAFKHVVQDLIDSKAINFVSAPNVVNNPMPQHGRANVNMVEGEFKLVKEVLKLKTPLLEIKEYLVKADVFPGCGSGCLGCVAQSVGWVVEGVAEKADVDPLFPEDAEEFTNVVPADFVIPIDVINFSDGVADIPNMVFNSDVLVEFDPDVCTSTNKISEYDCDVATITIFYPTAQISVPVA</sequence>
<reference evidence="1 2" key="1">
    <citation type="journal article" date="2022" name="Nat. Genet.">
        <title>Improved pea reference genome and pan-genome highlight genomic features and evolutionary characteristics.</title>
        <authorList>
            <person name="Yang T."/>
            <person name="Liu R."/>
            <person name="Luo Y."/>
            <person name="Hu S."/>
            <person name="Wang D."/>
            <person name="Wang C."/>
            <person name="Pandey M.K."/>
            <person name="Ge S."/>
            <person name="Xu Q."/>
            <person name="Li N."/>
            <person name="Li G."/>
            <person name="Huang Y."/>
            <person name="Saxena R.K."/>
            <person name="Ji Y."/>
            <person name="Li M."/>
            <person name="Yan X."/>
            <person name="He Y."/>
            <person name="Liu Y."/>
            <person name="Wang X."/>
            <person name="Xiang C."/>
            <person name="Varshney R.K."/>
            <person name="Ding H."/>
            <person name="Gao S."/>
            <person name="Zong X."/>
        </authorList>
    </citation>
    <scope>NUCLEOTIDE SEQUENCE [LARGE SCALE GENOMIC DNA]</scope>
    <source>
        <strain evidence="1 2">cv. Zhongwan 6</strain>
    </source>
</reference>
<comment type="caution">
    <text evidence="1">The sequence shown here is derived from an EMBL/GenBank/DDBJ whole genome shotgun (WGS) entry which is preliminary data.</text>
</comment>
<gene>
    <name evidence="1" type="ORF">KIW84_023293</name>
</gene>
<dbReference type="AlphaFoldDB" id="A0A9D4YDE7"/>
<evidence type="ECO:0000313" key="2">
    <source>
        <dbReference type="Proteomes" id="UP001058974"/>
    </source>
</evidence>
<evidence type="ECO:0000313" key="1">
    <source>
        <dbReference type="EMBL" id="KAI5437114.1"/>
    </source>
</evidence>
<proteinExistence type="predicted"/>